<comment type="caution">
    <text evidence="2">The sequence shown here is derived from an EMBL/GenBank/DDBJ whole genome shotgun (WGS) entry which is preliminary data.</text>
</comment>
<evidence type="ECO:0000313" key="3">
    <source>
        <dbReference type="Proteomes" id="UP000664781"/>
    </source>
</evidence>
<proteinExistence type="predicted"/>
<keyword evidence="3" id="KW-1185">Reference proteome</keyword>
<dbReference type="Proteomes" id="UP000664781">
    <property type="component" value="Unassembled WGS sequence"/>
</dbReference>
<keyword evidence="1" id="KW-0812">Transmembrane</keyword>
<evidence type="ECO:0000313" key="2">
    <source>
        <dbReference type="EMBL" id="MBO0651385.1"/>
    </source>
</evidence>
<dbReference type="EMBL" id="JAFMOF010000001">
    <property type="protein sequence ID" value="MBO0651385.1"/>
    <property type="molecule type" value="Genomic_DNA"/>
</dbReference>
<sequence length="92" mass="10304">MNSDKPTNQFGFKKIIGIGCIVAGSVLATLFWDLEVKWFQGGPLGLVLILLGAMDLWEDYRSSQGKKSKSIMDELREEIGSLDPNRKRSNDE</sequence>
<feature type="transmembrane region" description="Helical" evidence="1">
    <location>
        <begin position="12"/>
        <end position="32"/>
    </location>
</feature>
<protein>
    <submittedName>
        <fullName evidence="2">Uncharacterized protein</fullName>
    </submittedName>
</protein>
<reference evidence="2" key="1">
    <citation type="submission" date="2021-03" db="EMBL/GenBank/DDBJ databases">
        <title>Streptomyces strains.</title>
        <authorList>
            <person name="Lund M.B."/>
            <person name="Toerring T."/>
        </authorList>
    </citation>
    <scope>NUCLEOTIDE SEQUENCE</scope>
    <source>
        <strain evidence="2">JCM 4242</strain>
    </source>
</reference>
<dbReference type="RefSeq" id="WP_207246403.1">
    <property type="nucleotide sequence ID" value="NZ_JAFMOF010000001.1"/>
</dbReference>
<accession>A0A939FKC0</accession>
<dbReference type="AlphaFoldDB" id="A0A939FKC0"/>
<evidence type="ECO:0000256" key="1">
    <source>
        <dbReference type="SAM" id="Phobius"/>
    </source>
</evidence>
<gene>
    <name evidence="2" type="ORF">J1792_00765</name>
</gene>
<name>A0A939FKC0_9ACTN</name>
<keyword evidence="1" id="KW-1133">Transmembrane helix</keyword>
<keyword evidence="1" id="KW-0472">Membrane</keyword>
<organism evidence="2 3">
    <name type="scientific">Streptomyces triculaminicus</name>
    <dbReference type="NCBI Taxonomy" id="2816232"/>
    <lineage>
        <taxon>Bacteria</taxon>
        <taxon>Bacillati</taxon>
        <taxon>Actinomycetota</taxon>
        <taxon>Actinomycetes</taxon>
        <taxon>Kitasatosporales</taxon>
        <taxon>Streptomycetaceae</taxon>
        <taxon>Streptomyces</taxon>
    </lineage>
</organism>